<evidence type="ECO:0000256" key="1">
    <source>
        <dbReference type="SAM" id="MobiDB-lite"/>
    </source>
</evidence>
<proteinExistence type="predicted"/>
<organism evidence="2 3">
    <name type="scientific">Saguinus oedipus</name>
    <name type="common">Cotton-top tamarin</name>
    <name type="synonym">Oedipomidas oedipus</name>
    <dbReference type="NCBI Taxonomy" id="9490"/>
    <lineage>
        <taxon>Eukaryota</taxon>
        <taxon>Metazoa</taxon>
        <taxon>Chordata</taxon>
        <taxon>Craniata</taxon>
        <taxon>Vertebrata</taxon>
        <taxon>Euteleostomi</taxon>
        <taxon>Mammalia</taxon>
        <taxon>Eutheria</taxon>
        <taxon>Euarchontoglires</taxon>
        <taxon>Primates</taxon>
        <taxon>Haplorrhini</taxon>
        <taxon>Platyrrhini</taxon>
        <taxon>Cebidae</taxon>
        <taxon>Callitrichinae</taxon>
        <taxon>Saguinus</taxon>
    </lineage>
</organism>
<feature type="region of interest" description="Disordered" evidence="1">
    <location>
        <begin position="130"/>
        <end position="183"/>
    </location>
</feature>
<dbReference type="EMBL" id="JASSZA010000023">
    <property type="protein sequence ID" value="KAK2083824.1"/>
    <property type="molecule type" value="Genomic_DNA"/>
</dbReference>
<evidence type="ECO:0000313" key="3">
    <source>
        <dbReference type="Proteomes" id="UP001266305"/>
    </source>
</evidence>
<dbReference type="Proteomes" id="UP001266305">
    <property type="component" value="Unassembled WGS sequence"/>
</dbReference>
<feature type="compositionally biased region" description="Polar residues" evidence="1">
    <location>
        <begin position="159"/>
        <end position="168"/>
    </location>
</feature>
<reference evidence="2 3" key="1">
    <citation type="submission" date="2023-05" db="EMBL/GenBank/DDBJ databases">
        <title>B98-5 Cell Line De Novo Hybrid Assembly: An Optical Mapping Approach.</title>
        <authorList>
            <person name="Kananen K."/>
            <person name="Auerbach J.A."/>
            <person name="Kautto E."/>
            <person name="Blachly J.S."/>
        </authorList>
    </citation>
    <scope>NUCLEOTIDE SEQUENCE [LARGE SCALE GENOMIC DNA]</scope>
    <source>
        <strain evidence="2">B95-8</strain>
        <tissue evidence="2">Cell line</tissue>
    </source>
</reference>
<sequence>WLFYSLGTEKAASAPGACPPPMPGAFLGIRSTRRLLTSGGVIGANEVRKGCFGARTPQTSGWAGEGGAALCPRREGPSGGGGELQRGAPGSFQTLLSVPRAEALSPKWACYRRRGGERELTLWGLGKAGGVEGQRQRRRGAAGTAGEGREEKAEEGNPSCPQHPSVSCYQPKGAASGRGDRSR</sequence>
<accession>A0ABQ9TGF3</accession>
<evidence type="ECO:0000313" key="2">
    <source>
        <dbReference type="EMBL" id="KAK2083824.1"/>
    </source>
</evidence>
<protein>
    <submittedName>
        <fullName evidence="2">Uncharacterized protein</fullName>
    </submittedName>
</protein>
<comment type="caution">
    <text evidence="2">The sequence shown here is derived from an EMBL/GenBank/DDBJ whole genome shotgun (WGS) entry which is preliminary data.</text>
</comment>
<feature type="non-terminal residue" evidence="2">
    <location>
        <position position="1"/>
    </location>
</feature>
<name>A0ABQ9TGF3_SAGOE</name>
<keyword evidence="3" id="KW-1185">Reference proteome</keyword>
<gene>
    <name evidence="2" type="ORF">P7K49_039060</name>
</gene>